<dbReference type="EMBL" id="JAHQIW010006393">
    <property type="protein sequence ID" value="KAJ1369058.1"/>
    <property type="molecule type" value="Genomic_DNA"/>
</dbReference>
<evidence type="ECO:0000313" key="3">
    <source>
        <dbReference type="Proteomes" id="UP001196413"/>
    </source>
</evidence>
<feature type="region of interest" description="Disordered" evidence="1">
    <location>
        <begin position="50"/>
        <end position="102"/>
    </location>
</feature>
<proteinExistence type="predicted"/>
<feature type="compositionally biased region" description="Basic and acidic residues" evidence="1">
    <location>
        <begin position="69"/>
        <end position="83"/>
    </location>
</feature>
<gene>
    <name evidence="2" type="ORF">KIN20_030440</name>
</gene>
<comment type="caution">
    <text evidence="2">The sequence shown here is derived from an EMBL/GenBank/DDBJ whole genome shotgun (WGS) entry which is preliminary data.</text>
</comment>
<evidence type="ECO:0000313" key="2">
    <source>
        <dbReference type="EMBL" id="KAJ1369058.1"/>
    </source>
</evidence>
<reference evidence="2" key="1">
    <citation type="submission" date="2021-06" db="EMBL/GenBank/DDBJ databases">
        <title>Parelaphostrongylus tenuis whole genome reference sequence.</title>
        <authorList>
            <person name="Garwood T.J."/>
            <person name="Larsen P.A."/>
            <person name="Fountain-Jones N.M."/>
            <person name="Garbe J.R."/>
            <person name="Macchietto M.G."/>
            <person name="Kania S.A."/>
            <person name="Gerhold R.W."/>
            <person name="Richards J.E."/>
            <person name="Wolf T.M."/>
        </authorList>
    </citation>
    <scope>NUCLEOTIDE SEQUENCE</scope>
    <source>
        <strain evidence="2">MNPRO001-30</strain>
        <tissue evidence="2">Meninges</tissue>
    </source>
</reference>
<sequence length="147" mass="16200">MDCANFCEELKATATEPIPMVDLDTRQLAEQDPLAVAAMVVEKLLSKEREVPDEEKVRGVNIATNTPGTEERPRTPPRSEKTVKTRGRRPKKNNQTEQVGRSVVNGNSVSFLSHKQPSACFSVMKVIMHLFTPIGPVSSRCPADQAV</sequence>
<keyword evidence="3" id="KW-1185">Reference proteome</keyword>
<organism evidence="2 3">
    <name type="scientific">Parelaphostrongylus tenuis</name>
    <name type="common">Meningeal worm</name>
    <dbReference type="NCBI Taxonomy" id="148309"/>
    <lineage>
        <taxon>Eukaryota</taxon>
        <taxon>Metazoa</taxon>
        <taxon>Ecdysozoa</taxon>
        <taxon>Nematoda</taxon>
        <taxon>Chromadorea</taxon>
        <taxon>Rhabditida</taxon>
        <taxon>Rhabditina</taxon>
        <taxon>Rhabditomorpha</taxon>
        <taxon>Strongyloidea</taxon>
        <taxon>Metastrongylidae</taxon>
        <taxon>Parelaphostrongylus</taxon>
    </lineage>
</organism>
<evidence type="ECO:0000256" key="1">
    <source>
        <dbReference type="SAM" id="MobiDB-lite"/>
    </source>
</evidence>
<accession>A0AAD5R3R3</accession>
<protein>
    <submittedName>
        <fullName evidence="2">Uncharacterized protein</fullName>
    </submittedName>
</protein>
<name>A0AAD5R3R3_PARTN</name>
<dbReference type="Proteomes" id="UP001196413">
    <property type="component" value="Unassembled WGS sequence"/>
</dbReference>
<dbReference type="AlphaFoldDB" id="A0AAD5R3R3"/>